<keyword evidence="1" id="KW-0812">Transmembrane</keyword>
<feature type="transmembrane region" description="Helical" evidence="1">
    <location>
        <begin position="21"/>
        <end position="38"/>
    </location>
</feature>
<evidence type="ECO:0000256" key="1">
    <source>
        <dbReference type="SAM" id="Phobius"/>
    </source>
</evidence>
<accession>A0A0V0HX27</accession>
<organism evidence="2">
    <name type="scientific">Solanum chacoense</name>
    <name type="common">Chaco potato</name>
    <dbReference type="NCBI Taxonomy" id="4108"/>
    <lineage>
        <taxon>Eukaryota</taxon>
        <taxon>Viridiplantae</taxon>
        <taxon>Streptophyta</taxon>
        <taxon>Embryophyta</taxon>
        <taxon>Tracheophyta</taxon>
        <taxon>Spermatophyta</taxon>
        <taxon>Magnoliopsida</taxon>
        <taxon>eudicotyledons</taxon>
        <taxon>Gunneridae</taxon>
        <taxon>Pentapetalae</taxon>
        <taxon>asterids</taxon>
        <taxon>lamiids</taxon>
        <taxon>Solanales</taxon>
        <taxon>Solanaceae</taxon>
        <taxon>Solanoideae</taxon>
        <taxon>Solaneae</taxon>
        <taxon>Solanum</taxon>
    </lineage>
</organism>
<sequence length="90" mass="10452">MHYKLQGKMKKKWNSIGLAKTISEIINLFLFCLVRAQLKLYIAREERFGCTQTALQPLAAEFPNLFSMEMLAQEGELSLYINLLLWLLLT</sequence>
<keyword evidence="1" id="KW-1133">Transmembrane helix</keyword>
<keyword evidence="1" id="KW-0472">Membrane</keyword>
<dbReference type="EMBL" id="GEDG01014650">
    <property type="protein sequence ID" value="JAP24198.1"/>
    <property type="molecule type" value="Transcribed_RNA"/>
</dbReference>
<proteinExistence type="predicted"/>
<reference evidence="2" key="1">
    <citation type="submission" date="2015-12" db="EMBL/GenBank/DDBJ databases">
        <title>Gene expression during late stages of embryo sac development: a critical building block for successful pollen-pistil interactions.</title>
        <authorList>
            <person name="Liu Y."/>
            <person name="Joly V."/>
            <person name="Sabar M."/>
            <person name="Matton D.P."/>
        </authorList>
    </citation>
    <scope>NUCLEOTIDE SEQUENCE</scope>
</reference>
<name>A0A0V0HX27_SOLCH</name>
<dbReference type="AlphaFoldDB" id="A0A0V0HX27"/>
<protein>
    <submittedName>
        <fullName evidence="2">Putative ovule protein</fullName>
    </submittedName>
</protein>
<evidence type="ECO:0000313" key="2">
    <source>
        <dbReference type="EMBL" id="JAP24198.1"/>
    </source>
</evidence>